<comment type="caution">
    <text evidence="1">The sequence shown here is derived from an EMBL/GenBank/DDBJ whole genome shotgun (WGS) entry which is preliminary data.</text>
</comment>
<evidence type="ECO:0000313" key="1">
    <source>
        <dbReference type="EMBL" id="KAH7138471.1"/>
    </source>
</evidence>
<keyword evidence="2" id="KW-1185">Reference proteome</keyword>
<name>A0A9P9EK13_9PLEO</name>
<organism evidence="1 2">
    <name type="scientific">Dendryphion nanum</name>
    <dbReference type="NCBI Taxonomy" id="256645"/>
    <lineage>
        <taxon>Eukaryota</taxon>
        <taxon>Fungi</taxon>
        <taxon>Dikarya</taxon>
        <taxon>Ascomycota</taxon>
        <taxon>Pezizomycotina</taxon>
        <taxon>Dothideomycetes</taxon>
        <taxon>Pleosporomycetidae</taxon>
        <taxon>Pleosporales</taxon>
        <taxon>Torulaceae</taxon>
        <taxon>Dendryphion</taxon>
    </lineage>
</organism>
<dbReference type="Proteomes" id="UP000700596">
    <property type="component" value="Unassembled WGS sequence"/>
</dbReference>
<dbReference type="AlphaFoldDB" id="A0A9P9EK13"/>
<accession>A0A9P9EK13</accession>
<evidence type="ECO:0000313" key="2">
    <source>
        <dbReference type="Proteomes" id="UP000700596"/>
    </source>
</evidence>
<protein>
    <submittedName>
        <fullName evidence="1">Uncharacterized protein</fullName>
    </submittedName>
</protein>
<proteinExistence type="predicted"/>
<sequence>MTPRNVSLGHSSTGTKVCPILCADPIPEFYSQNEQFLHSKIPKSPMPGPLSKTTPHIQKHNTNLAISSFSPITNSGTVLIFGNEPSIPDISTYFSQSGMKALHKLGITDIAMPIPSNHQNEVDRVWGFRARSFLSENYTAMIEAAADVGIKIHAVGYRDEELSVNEDLLDDQTEIEKIGKRKDAMAMMIEDLMLEIPGLAVIVNREDLDDRIFVEMVGDVRDLHCVYFVGGVEREKEVVIREYVDMGVSTVQLPPVG</sequence>
<reference evidence="1" key="1">
    <citation type="journal article" date="2021" name="Nat. Commun.">
        <title>Genetic determinants of endophytism in the Arabidopsis root mycobiome.</title>
        <authorList>
            <person name="Mesny F."/>
            <person name="Miyauchi S."/>
            <person name="Thiergart T."/>
            <person name="Pickel B."/>
            <person name="Atanasova L."/>
            <person name="Karlsson M."/>
            <person name="Huettel B."/>
            <person name="Barry K.W."/>
            <person name="Haridas S."/>
            <person name="Chen C."/>
            <person name="Bauer D."/>
            <person name="Andreopoulos W."/>
            <person name="Pangilinan J."/>
            <person name="LaButti K."/>
            <person name="Riley R."/>
            <person name="Lipzen A."/>
            <person name="Clum A."/>
            <person name="Drula E."/>
            <person name="Henrissat B."/>
            <person name="Kohler A."/>
            <person name="Grigoriev I.V."/>
            <person name="Martin F.M."/>
            <person name="Hacquard S."/>
        </authorList>
    </citation>
    <scope>NUCLEOTIDE SEQUENCE</scope>
    <source>
        <strain evidence="1">MPI-CAGE-CH-0243</strain>
    </source>
</reference>
<gene>
    <name evidence="1" type="ORF">B0J11DRAFT_574453</name>
</gene>
<dbReference type="EMBL" id="JAGMWT010000001">
    <property type="protein sequence ID" value="KAH7138471.1"/>
    <property type="molecule type" value="Genomic_DNA"/>
</dbReference>